<organism evidence="7 8">
    <name type="scientific">Chloracidobacterium sp. N</name>
    <dbReference type="NCBI Taxonomy" id="2821540"/>
    <lineage>
        <taxon>Bacteria</taxon>
        <taxon>Pseudomonadati</taxon>
        <taxon>Acidobacteriota</taxon>
        <taxon>Terriglobia</taxon>
        <taxon>Terriglobales</taxon>
        <taxon>Acidobacteriaceae</taxon>
        <taxon>Chloracidobacterium</taxon>
        <taxon>Chloracidobacterium aggregatum</taxon>
    </lineage>
</organism>
<feature type="active site" description="Charge relay system" evidence="5">
    <location>
        <position position="112"/>
    </location>
</feature>
<accession>A0ABX8B5U7</accession>
<keyword evidence="2 5" id="KW-0645">Protease</keyword>
<dbReference type="Proteomes" id="UP000677668">
    <property type="component" value="Chromosome 1"/>
</dbReference>
<dbReference type="PANTHER" id="PTHR43806:SF11">
    <property type="entry name" value="CEREVISIN-RELATED"/>
    <property type="match status" value="1"/>
</dbReference>
<keyword evidence="8" id="KW-1185">Reference proteome</keyword>
<dbReference type="InterPro" id="IPR050131">
    <property type="entry name" value="Peptidase_S8_subtilisin-like"/>
</dbReference>
<feature type="active site" description="Charge relay system" evidence="5">
    <location>
        <position position="71"/>
    </location>
</feature>
<dbReference type="PROSITE" id="PS51892">
    <property type="entry name" value="SUBTILASE"/>
    <property type="match status" value="1"/>
</dbReference>
<dbReference type="PROSITE" id="PS00136">
    <property type="entry name" value="SUBTILASE_ASP"/>
    <property type="match status" value="1"/>
</dbReference>
<evidence type="ECO:0000256" key="1">
    <source>
        <dbReference type="ARBA" id="ARBA00011073"/>
    </source>
</evidence>
<dbReference type="InterPro" id="IPR036852">
    <property type="entry name" value="Peptidase_S8/S53_dom_sf"/>
</dbReference>
<keyword evidence="4 5" id="KW-0720">Serine protease</keyword>
<dbReference type="Gene3D" id="3.40.50.200">
    <property type="entry name" value="Peptidase S8/S53 domain"/>
    <property type="match status" value="1"/>
</dbReference>
<comment type="similarity">
    <text evidence="1 5">Belongs to the peptidase S8 family.</text>
</comment>
<dbReference type="InterPro" id="IPR023827">
    <property type="entry name" value="Peptidase_S8_Asp-AS"/>
</dbReference>
<evidence type="ECO:0000256" key="4">
    <source>
        <dbReference type="ARBA" id="ARBA00022825"/>
    </source>
</evidence>
<evidence type="ECO:0000256" key="5">
    <source>
        <dbReference type="PROSITE-ProRule" id="PRU01240"/>
    </source>
</evidence>
<sequence>MLHLNLPHWDEREGVCRDCLERFTHARSRVGLYLPTPGGVTLPKFKILPTPLRLGASPRYTGRGVTIAFLDSGFYPHPDITQPVNRILHYHSVLTRRADLAELATPDDSSWHGLMTSVVAAGNGFQSRGLYRGIASSAKLVLVKVGTTRRIYHDDIRRGLDWVYRHRHRFGIRIVNISCGGDYEASYLTDPLSQAAERLVKAGVVVVAASGNAGHQREHPVLPPASAPSVIAVGGFDDKNTLDPNEHDVYHSSYGVTVDGLQKPEIIAPSIWIAAPILPGTPTAQQAALYEQLSRAPDGELRAILAQHTGIDAELDAAAHLEPYQLRLLVEGKMRNEKVISGHYKHVDGTSFAAPIVSSIVAQMLEVNPRLTPQQVKRILIRTARRLPNIEADRQGWGVVNARLAVAAALNGGDILPSGHDFHLNGL</sequence>
<reference evidence="7 8" key="1">
    <citation type="submission" date="2021-03" db="EMBL/GenBank/DDBJ databases">
        <title>Genomic and phenotypic characterization of Chloracidobacterium isolates provides evidence for multiple species.</title>
        <authorList>
            <person name="Saini M.K."/>
            <person name="Costas A.M.G."/>
            <person name="Tank M."/>
            <person name="Bryant D.A."/>
        </authorList>
    </citation>
    <scope>NUCLEOTIDE SEQUENCE [LARGE SCALE GENOMIC DNA]</scope>
    <source>
        <strain evidence="7 8">N</strain>
    </source>
</reference>
<evidence type="ECO:0000313" key="7">
    <source>
        <dbReference type="EMBL" id="QUV94904.1"/>
    </source>
</evidence>
<dbReference type="InterPro" id="IPR015500">
    <property type="entry name" value="Peptidase_S8_subtilisin-rel"/>
</dbReference>
<dbReference type="PRINTS" id="PR00723">
    <property type="entry name" value="SUBTILISIN"/>
</dbReference>
<dbReference type="PANTHER" id="PTHR43806">
    <property type="entry name" value="PEPTIDASE S8"/>
    <property type="match status" value="1"/>
</dbReference>
<evidence type="ECO:0000313" key="8">
    <source>
        <dbReference type="Proteomes" id="UP000677668"/>
    </source>
</evidence>
<dbReference type="InterPro" id="IPR000209">
    <property type="entry name" value="Peptidase_S8/S53_dom"/>
</dbReference>
<evidence type="ECO:0000256" key="3">
    <source>
        <dbReference type="ARBA" id="ARBA00022801"/>
    </source>
</evidence>
<proteinExistence type="inferred from homology"/>
<evidence type="ECO:0000256" key="2">
    <source>
        <dbReference type="ARBA" id="ARBA00022670"/>
    </source>
</evidence>
<dbReference type="SUPFAM" id="SSF52743">
    <property type="entry name" value="Subtilisin-like"/>
    <property type="match status" value="1"/>
</dbReference>
<feature type="domain" description="Peptidase S8/S53" evidence="6">
    <location>
        <begin position="62"/>
        <end position="398"/>
    </location>
</feature>
<dbReference type="EMBL" id="CP072642">
    <property type="protein sequence ID" value="QUV94904.1"/>
    <property type="molecule type" value="Genomic_DNA"/>
</dbReference>
<keyword evidence="3 5" id="KW-0378">Hydrolase</keyword>
<gene>
    <name evidence="7" type="ORF">J8C05_00805</name>
</gene>
<feature type="active site" description="Charge relay system" evidence="5">
    <location>
        <position position="351"/>
    </location>
</feature>
<evidence type="ECO:0000259" key="6">
    <source>
        <dbReference type="Pfam" id="PF00082"/>
    </source>
</evidence>
<name>A0ABX8B5U7_9BACT</name>
<protein>
    <submittedName>
        <fullName evidence="7">S8 family serine peptidase</fullName>
    </submittedName>
</protein>
<dbReference type="Pfam" id="PF00082">
    <property type="entry name" value="Peptidase_S8"/>
    <property type="match status" value="1"/>
</dbReference>